<name>A0A7V8VDX8_9BACT</name>
<organism evidence="2 3">
    <name type="scientific">Thermogemmata fonticola</name>
    <dbReference type="NCBI Taxonomy" id="2755323"/>
    <lineage>
        <taxon>Bacteria</taxon>
        <taxon>Pseudomonadati</taxon>
        <taxon>Planctomycetota</taxon>
        <taxon>Planctomycetia</taxon>
        <taxon>Gemmatales</taxon>
        <taxon>Gemmataceae</taxon>
        <taxon>Thermogemmata</taxon>
    </lineage>
</organism>
<keyword evidence="3" id="KW-1185">Reference proteome</keyword>
<sequence>MNRSIRKQRHEVARKRHRQHLHELERALERRKPSQTAAWVLGITLTLFLGFVILVLVW</sequence>
<dbReference type="AlphaFoldDB" id="A0A7V8VDX8"/>
<dbReference type="EMBL" id="JACEFB010000004">
    <property type="protein sequence ID" value="MBA2226075.1"/>
    <property type="molecule type" value="Genomic_DNA"/>
</dbReference>
<evidence type="ECO:0000313" key="2">
    <source>
        <dbReference type="EMBL" id="MBA2226075.1"/>
    </source>
</evidence>
<dbReference type="Proteomes" id="UP000542342">
    <property type="component" value="Unassembled WGS sequence"/>
</dbReference>
<feature type="transmembrane region" description="Helical" evidence="1">
    <location>
        <begin position="36"/>
        <end position="57"/>
    </location>
</feature>
<dbReference type="RefSeq" id="WP_194537505.1">
    <property type="nucleotide sequence ID" value="NZ_JACEFB010000004.1"/>
</dbReference>
<keyword evidence="1" id="KW-0472">Membrane</keyword>
<gene>
    <name evidence="2" type="ORF">H0921_07855</name>
</gene>
<keyword evidence="1" id="KW-0812">Transmembrane</keyword>
<accession>A0A7V8VDX8</accession>
<keyword evidence="1" id="KW-1133">Transmembrane helix</keyword>
<reference evidence="2 3" key="1">
    <citation type="submission" date="2020-07" db="EMBL/GenBank/DDBJ databases">
        <title>Thermogemmata thermophila gen. nov., sp. nov., a novel moderate thermophilic planctomycete from a Kamchatka hot spring.</title>
        <authorList>
            <person name="Elcheninov A.G."/>
            <person name="Podosokorskaya O.A."/>
            <person name="Kovaleva O.L."/>
            <person name="Novikov A."/>
            <person name="Bonch-Osmolovskaya E.A."/>
            <person name="Toshchakov S.V."/>
            <person name="Kublanov I.V."/>
        </authorList>
    </citation>
    <scope>NUCLEOTIDE SEQUENCE [LARGE SCALE GENOMIC DNA]</scope>
    <source>
        <strain evidence="2 3">2918</strain>
    </source>
</reference>
<evidence type="ECO:0000313" key="3">
    <source>
        <dbReference type="Proteomes" id="UP000542342"/>
    </source>
</evidence>
<comment type="caution">
    <text evidence="2">The sequence shown here is derived from an EMBL/GenBank/DDBJ whole genome shotgun (WGS) entry which is preliminary data.</text>
</comment>
<protein>
    <submittedName>
        <fullName evidence="2">Uncharacterized protein</fullName>
    </submittedName>
</protein>
<proteinExistence type="predicted"/>
<evidence type="ECO:0000256" key="1">
    <source>
        <dbReference type="SAM" id="Phobius"/>
    </source>
</evidence>